<dbReference type="InterPro" id="IPR026350">
    <property type="entry name" value="GxxExxY"/>
</dbReference>
<gene>
    <name evidence="1" type="ORF">UT67_C0008G0014</name>
</gene>
<name>A0A0G0SJ50_9BACT</name>
<organism evidence="1 2">
    <name type="scientific">Candidatus Magasanikbacteria bacterium GW2011_GWA2_40_10</name>
    <dbReference type="NCBI Taxonomy" id="1619037"/>
    <lineage>
        <taxon>Bacteria</taxon>
        <taxon>Candidatus Magasanikiibacteriota</taxon>
    </lineage>
</organism>
<dbReference type="STRING" id="1619037.UT67_C0008G0014"/>
<evidence type="ECO:0000313" key="2">
    <source>
        <dbReference type="Proteomes" id="UP000034855"/>
    </source>
</evidence>
<protein>
    <recommendedName>
        <fullName evidence="3">GTP-binding signal recognition particle</fullName>
    </recommendedName>
</protein>
<dbReference type="AlphaFoldDB" id="A0A0G0SJ50"/>
<evidence type="ECO:0000313" key="1">
    <source>
        <dbReference type="EMBL" id="KKR34720.1"/>
    </source>
</evidence>
<dbReference type="Pfam" id="PF13366">
    <property type="entry name" value="PDDEXK_3"/>
    <property type="match status" value="1"/>
</dbReference>
<dbReference type="EMBL" id="LBXR01000008">
    <property type="protein sequence ID" value="KKR34720.1"/>
    <property type="molecule type" value="Genomic_DNA"/>
</dbReference>
<dbReference type="Proteomes" id="UP000034855">
    <property type="component" value="Unassembled WGS sequence"/>
</dbReference>
<sequence length="144" mass="16419">MTMSADDADNKILDKLTYNVRGLIFKIQNDLGTKFQEKHYLKALCSILDKESVQYKIEVPFSIKYNDTVLGNFRADMVIENKILLELKTTDRITNDHIKQTIRYLEALNLPIAYVVNFRIRPLQIKRIINSKASALSAAPSASA</sequence>
<proteinExistence type="predicted"/>
<comment type="caution">
    <text evidence="1">The sequence shown here is derived from an EMBL/GenBank/DDBJ whole genome shotgun (WGS) entry which is preliminary data.</text>
</comment>
<dbReference type="NCBIfam" id="TIGR04256">
    <property type="entry name" value="GxxExxY"/>
    <property type="match status" value="1"/>
</dbReference>
<reference evidence="1 2" key="1">
    <citation type="journal article" date="2015" name="Nature">
        <title>rRNA introns, odd ribosomes, and small enigmatic genomes across a large radiation of phyla.</title>
        <authorList>
            <person name="Brown C.T."/>
            <person name="Hug L.A."/>
            <person name="Thomas B.C."/>
            <person name="Sharon I."/>
            <person name="Castelle C.J."/>
            <person name="Singh A."/>
            <person name="Wilkins M.J."/>
            <person name="Williams K.H."/>
            <person name="Banfield J.F."/>
        </authorList>
    </citation>
    <scope>NUCLEOTIDE SEQUENCE [LARGE SCALE GENOMIC DNA]</scope>
</reference>
<evidence type="ECO:0008006" key="3">
    <source>
        <dbReference type="Google" id="ProtNLM"/>
    </source>
</evidence>
<accession>A0A0G0SJ50</accession>